<sequence>MLVIHQININCKLVGKTCYGVELFNHLKNNPEDILKGPFSRRPVPDPDFLSIYLDFGRDVELGIYDNNLTADSVIALRIAFKFFIDGDRMKWILMVSVKRFMHCEQVRHELLSYAITAFVEEHEDLALALLKNCMKNNPIERKEAIVFKNAASAEFGDSFVRYVSADDDFADDDDNGYLFAYNQCGSEEIKKQRIITILFTTKAINPDLHYSIRSAIPDDVLVVCRDNFHQHFGRLFVSQFDFELLSVSANYTSPDILTGIFGTAVKDSPRDLKLKRPFHSPKDFKDRVAFKDRVTFDNDEEYGINAKICRLSYAPFQKRKVLQTQVAFQTIT</sequence>
<comment type="caution">
    <text evidence="1">The sequence shown here is derived from an EMBL/GenBank/DDBJ whole genome shotgun (WGS) entry which is preliminary data.</text>
</comment>
<organism evidence="1 2">
    <name type="scientific">Rhizophagus irregularis</name>
    <dbReference type="NCBI Taxonomy" id="588596"/>
    <lineage>
        <taxon>Eukaryota</taxon>
        <taxon>Fungi</taxon>
        <taxon>Fungi incertae sedis</taxon>
        <taxon>Mucoromycota</taxon>
        <taxon>Glomeromycotina</taxon>
        <taxon>Glomeromycetes</taxon>
        <taxon>Glomerales</taxon>
        <taxon>Glomeraceae</taxon>
        <taxon>Rhizophagus</taxon>
    </lineage>
</organism>
<dbReference type="VEuPathDB" id="FungiDB:RhiirA1_450382"/>
<reference evidence="1 2" key="1">
    <citation type="submission" date="2015-10" db="EMBL/GenBank/DDBJ databases">
        <title>Genome analyses suggest a sexual origin of heterokaryosis in a supposedly ancient asexual fungus.</title>
        <authorList>
            <person name="Ropars J."/>
            <person name="Sedzielewska K."/>
            <person name="Noel J."/>
            <person name="Charron P."/>
            <person name="Farinelli L."/>
            <person name="Marton T."/>
            <person name="Kruger M."/>
            <person name="Pelin A."/>
            <person name="Brachmann A."/>
            <person name="Corradi N."/>
        </authorList>
    </citation>
    <scope>NUCLEOTIDE SEQUENCE [LARGE SCALE GENOMIC DNA]</scope>
    <source>
        <strain evidence="1 2">A4</strain>
    </source>
</reference>
<dbReference type="Proteomes" id="UP000234323">
    <property type="component" value="Unassembled WGS sequence"/>
</dbReference>
<dbReference type="VEuPathDB" id="FungiDB:FUN_014352"/>
<proteinExistence type="predicted"/>
<accession>A0A2I1FYW9</accession>
<keyword evidence="2" id="KW-1185">Reference proteome</keyword>
<name>A0A2I1FYW9_9GLOM</name>
<dbReference type="AlphaFoldDB" id="A0A2I1FYW9"/>
<dbReference type="VEuPathDB" id="FungiDB:RhiirFUN_011545"/>
<gene>
    <name evidence="1" type="ORF">RhiirA4_452783</name>
</gene>
<evidence type="ECO:0000313" key="1">
    <source>
        <dbReference type="EMBL" id="PKY39572.1"/>
    </source>
</evidence>
<dbReference type="VEuPathDB" id="FungiDB:FUN_001112"/>
<evidence type="ECO:0000313" key="2">
    <source>
        <dbReference type="Proteomes" id="UP000234323"/>
    </source>
</evidence>
<protein>
    <submittedName>
        <fullName evidence="1">Uncharacterized protein</fullName>
    </submittedName>
</protein>
<dbReference type="VEuPathDB" id="FungiDB:RhiirA1_474900"/>
<dbReference type="EMBL" id="LLXI01000068">
    <property type="protein sequence ID" value="PKY39572.1"/>
    <property type="molecule type" value="Genomic_DNA"/>
</dbReference>